<feature type="domain" description="C2H2-type" evidence="9">
    <location>
        <begin position="429"/>
        <end position="456"/>
    </location>
</feature>
<comment type="subcellular location">
    <subcellularLocation>
        <location evidence="1">Nucleus</location>
    </subcellularLocation>
</comment>
<feature type="domain" description="C2H2-type" evidence="9">
    <location>
        <begin position="403"/>
        <end position="426"/>
    </location>
</feature>
<organism evidence="10 11">
    <name type="scientific">Ataeniobius toweri</name>
    <dbReference type="NCBI Taxonomy" id="208326"/>
    <lineage>
        <taxon>Eukaryota</taxon>
        <taxon>Metazoa</taxon>
        <taxon>Chordata</taxon>
        <taxon>Craniata</taxon>
        <taxon>Vertebrata</taxon>
        <taxon>Euteleostomi</taxon>
        <taxon>Actinopterygii</taxon>
        <taxon>Neopterygii</taxon>
        <taxon>Teleostei</taxon>
        <taxon>Neoteleostei</taxon>
        <taxon>Acanthomorphata</taxon>
        <taxon>Ovalentaria</taxon>
        <taxon>Atherinomorphae</taxon>
        <taxon>Cyprinodontiformes</taxon>
        <taxon>Goodeidae</taxon>
        <taxon>Ataeniobius</taxon>
    </lineage>
</organism>
<keyword evidence="2" id="KW-0479">Metal-binding</keyword>
<evidence type="ECO:0000256" key="7">
    <source>
        <dbReference type="PROSITE-ProRule" id="PRU00042"/>
    </source>
</evidence>
<reference evidence="10 11" key="1">
    <citation type="submission" date="2021-07" db="EMBL/GenBank/DDBJ databases">
        <authorList>
            <person name="Palmer J.M."/>
        </authorList>
    </citation>
    <scope>NUCLEOTIDE SEQUENCE [LARGE SCALE GENOMIC DNA]</scope>
    <source>
        <strain evidence="10 11">AT_MEX2019</strain>
        <tissue evidence="10">Muscle</tissue>
    </source>
</reference>
<feature type="region of interest" description="Disordered" evidence="8">
    <location>
        <begin position="118"/>
        <end position="145"/>
    </location>
</feature>
<feature type="domain" description="C2H2-type" evidence="9">
    <location>
        <begin position="375"/>
        <end position="402"/>
    </location>
</feature>
<comment type="caution">
    <text evidence="10">The sequence shown here is derived from an EMBL/GenBank/DDBJ whole genome shotgun (WGS) entry which is preliminary data.</text>
</comment>
<evidence type="ECO:0000256" key="6">
    <source>
        <dbReference type="ARBA" id="ARBA00023242"/>
    </source>
</evidence>
<evidence type="ECO:0000256" key="1">
    <source>
        <dbReference type="ARBA" id="ARBA00004123"/>
    </source>
</evidence>
<dbReference type="Proteomes" id="UP001345963">
    <property type="component" value="Unassembled WGS sequence"/>
</dbReference>
<feature type="compositionally biased region" description="Basic and acidic residues" evidence="8">
    <location>
        <begin position="118"/>
        <end position="127"/>
    </location>
</feature>
<dbReference type="Gene3D" id="3.30.160.60">
    <property type="entry name" value="Classic Zinc Finger"/>
    <property type="match status" value="8"/>
</dbReference>
<feature type="region of interest" description="Disordered" evidence="8">
    <location>
        <begin position="226"/>
        <end position="251"/>
    </location>
</feature>
<keyword evidence="5" id="KW-0862">Zinc</keyword>
<protein>
    <recommendedName>
        <fullName evidence="9">C2H2-type domain-containing protein</fullName>
    </recommendedName>
</protein>
<feature type="domain" description="C2H2-type" evidence="9">
    <location>
        <begin position="347"/>
        <end position="374"/>
    </location>
</feature>
<dbReference type="PANTHER" id="PTHR24388:SF54">
    <property type="entry name" value="PROTEIN ESCARGOT"/>
    <property type="match status" value="1"/>
</dbReference>
<sequence length="511" mass="59432">MMFINHPDFESLPLEDNLQMEQLGVHQPQDVGTKQKSDEENLLGIKEEVPYLWSSSLNQQNPEKLQIKKEEKELWTNRDGELISETEEMHDTRFPFTVVTVKIEDDEEKPRLSELHHIKTEDSRETETPTGSSVEQMQPRPPGVRMGWKEIWGKRYSDEERQLLVIKEEVPDLWSSSFNKLNSELVQKKKEEGELWISQEEEELTVKIVDEEKPQLSELHQIKLEDNRETEAPTCSSTEQMETEPDKEDCGGPEPFGSFNSICCRGLKKTVKLQMGSLQSHMKLHPEEIMFACDVCGTRFQRRETLKNHMRIHPTERQFVCSVCSKAFSRQDHLKSHMRVHTGEKPFSCSFCSKGFSQQIHLKSHMRVHTGEKPFICSFCSKGFSRQDLLKSHMRVHTGERPFVCSVCSKGFSQQNHLKNHMSFHTTTFSCSDCGKRFVKEDQLKRHERLHTEGRPFGCDVCKSRFYKRYHLENHMRIHSGEKPFVCTVCSKAFSRDGDLKRHMGAHEGSN</sequence>
<keyword evidence="11" id="KW-1185">Reference proteome</keyword>
<dbReference type="InterPro" id="IPR036236">
    <property type="entry name" value="Znf_C2H2_sf"/>
</dbReference>
<keyword evidence="6" id="KW-0539">Nucleus</keyword>
<dbReference type="PROSITE" id="PS50157">
    <property type="entry name" value="ZINC_FINGER_C2H2_2"/>
    <property type="match status" value="8"/>
</dbReference>
<keyword evidence="3" id="KW-0677">Repeat</keyword>
<name>A0ABU7ALG5_9TELE</name>
<keyword evidence="4 7" id="KW-0863">Zinc-finger</keyword>
<gene>
    <name evidence="10" type="ORF">ATANTOWER_001244</name>
</gene>
<feature type="domain" description="C2H2-type" evidence="9">
    <location>
        <begin position="457"/>
        <end position="484"/>
    </location>
</feature>
<dbReference type="InterPro" id="IPR013087">
    <property type="entry name" value="Znf_C2H2_type"/>
</dbReference>
<evidence type="ECO:0000256" key="3">
    <source>
        <dbReference type="ARBA" id="ARBA00022737"/>
    </source>
</evidence>
<dbReference type="PANTHER" id="PTHR24388">
    <property type="entry name" value="ZINC FINGER PROTEIN"/>
    <property type="match status" value="1"/>
</dbReference>
<evidence type="ECO:0000256" key="4">
    <source>
        <dbReference type="ARBA" id="ARBA00022771"/>
    </source>
</evidence>
<evidence type="ECO:0000256" key="8">
    <source>
        <dbReference type="SAM" id="MobiDB-lite"/>
    </source>
</evidence>
<evidence type="ECO:0000256" key="2">
    <source>
        <dbReference type="ARBA" id="ARBA00022723"/>
    </source>
</evidence>
<dbReference type="SMART" id="SM00355">
    <property type="entry name" value="ZnF_C2H2"/>
    <property type="match status" value="8"/>
</dbReference>
<dbReference type="EMBL" id="JAHUTI010020793">
    <property type="protein sequence ID" value="MED6239061.1"/>
    <property type="molecule type" value="Genomic_DNA"/>
</dbReference>
<evidence type="ECO:0000256" key="5">
    <source>
        <dbReference type="ARBA" id="ARBA00022833"/>
    </source>
</evidence>
<dbReference type="Pfam" id="PF00096">
    <property type="entry name" value="zf-C2H2"/>
    <property type="match status" value="7"/>
</dbReference>
<proteinExistence type="predicted"/>
<evidence type="ECO:0000259" key="9">
    <source>
        <dbReference type="PROSITE" id="PS50157"/>
    </source>
</evidence>
<dbReference type="SUPFAM" id="SSF57667">
    <property type="entry name" value="beta-beta-alpha zinc fingers"/>
    <property type="match status" value="5"/>
</dbReference>
<evidence type="ECO:0000313" key="11">
    <source>
        <dbReference type="Proteomes" id="UP001345963"/>
    </source>
</evidence>
<feature type="domain" description="C2H2-type" evidence="9">
    <location>
        <begin position="291"/>
        <end position="318"/>
    </location>
</feature>
<feature type="domain" description="C2H2-type" evidence="9">
    <location>
        <begin position="485"/>
        <end position="511"/>
    </location>
</feature>
<dbReference type="InterPro" id="IPR050527">
    <property type="entry name" value="Snail/Krueppel_Znf"/>
</dbReference>
<accession>A0ABU7ALG5</accession>
<dbReference type="PROSITE" id="PS00028">
    <property type="entry name" value="ZINC_FINGER_C2H2_1"/>
    <property type="match status" value="8"/>
</dbReference>
<evidence type="ECO:0000313" key="10">
    <source>
        <dbReference type="EMBL" id="MED6239061.1"/>
    </source>
</evidence>
<feature type="domain" description="C2H2-type" evidence="9">
    <location>
        <begin position="319"/>
        <end position="346"/>
    </location>
</feature>